<dbReference type="RefSeq" id="WP_017752620.1">
    <property type="nucleotide sequence ID" value="NZ_CBXI010000031.1"/>
</dbReference>
<dbReference type="AlphaFoldDB" id="W6N558"/>
<reference evidence="1 2" key="1">
    <citation type="journal article" date="2015" name="Genome Announc.">
        <title>Draft Genome Sequence of Clostridium tyrobutyricum Strain DIVETGP, Isolated from Cow's Milk for Grana Padano Production.</title>
        <authorList>
            <person name="Soggiu A."/>
            <person name="Piras C."/>
            <person name="Gaiarsa S."/>
            <person name="Sassera D."/>
            <person name="Roncada P."/>
            <person name="Bendixen E."/>
            <person name="Brasca M."/>
            <person name="Bonizzi L."/>
        </authorList>
    </citation>
    <scope>NUCLEOTIDE SEQUENCE [LARGE SCALE GENOMIC DNA]</scope>
    <source>
        <strain evidence="1 2">DIVETGP</strain>
    </source>
</reference>
<dbReference type="SUPFAM" id="SSF102705">
    <property type="entry name" value="NIF3 (NGG1p interacting factor 3)-like"/>
    <property type="match status" value="1"/>
</dbReference>
<evidence type="ECO:0000313" key="1">
    <source>
        <dbReference type="EMBL" id="CDL91703.1"/>
    </source>
</evidence>
<dbReference type="PANTHER" id="PTHR41774">
    <property type="match status" value="1"/>
</dbReference>
<protein>
    <submittedName>
        <fullName evidence="1">Bsu YqfO NIF3/CutA domain</fullName>
    </submittedName>
</protein>
<name>W6N558_CLOTY</name>
<dbReference type="GeneID" id="29419843"/>
<dbReference type="PANTHER" id="PTHR41774:SF1">
    <property type="entry name" value="NGG1P INTERACTING FACTOR NIF3"/>
    <property type="match status" value="1"/>
</dbReference>
<dbReference type="InterPro" id="IPR015867">
    <property type="entry name" value="N-reg_PII/ATP_PRibTrfase_C"/>
</dbReference>
<keyword evidence="2" id="KW-1185">Reference proteome</keyword>
<proteinExistence type="predicted"/>
<dbReference type="InterPro" id="IPR036069">
    <property type="entry name" value="DUF34/NIF3_sf"/>
</dbReference>
<sequence>MKIENYKVETFVPGEYVTELRESLNEIGALSIGGNYDNCMSVSRVIGYWRPLKGANPFEGKIGETSSEEECKVEFCCRSKVVENAIKTIRRVHPYEEPVINVFPLSNLVKYSDNNSSQL</sequence>
<comment type="caution">
    <text evidence="1">The sequence shown here is derived from an EMBL/GenBank/DDBJ whole genome shotgun (WGS) entry which is preliminary data.</text>
</comment>
<evidence type="ECO:0000313" key="2">
    <source>
        <dbReference type="Proteomes" id="UP000019482"/>
    </source>
</evidence>
<accession>W6N558</accession>
<organism evidence="1 2">
    <name type="scientific">Clostridium tyrobutyricum DIVETGP</name>
    <dbReference type="NCBI Taxonomy" id="1408889"/>
    <lineage>
        <taxon>Bacteria</taxon>
        <taxon>Bacillati</taxon>
        <taxon>Bacillota</taxon>
        <taxon>Clostridia</taxon>
        <taxon>Eubacteriales</taxon>
        <taxon>Clostridiaceae</taxon>
        <taxon>Clostridium</taxon>
    </lineage>
</organism>
<dbReference type="Proteomes" id="UP000019482">
    <property type="component" value="Unassembled WGS sequence"/>
</dbReference>
<dbReference type="Gene3D" id="3.30.70.120">
    <property type="match status" value="1"/>
</dbReference>
<dbReference type="EMBL" id="CBXI010000031">
    <property type="protein sequence ID" value="CDL91703.1"/>
    <property type="molecule type" value="Genomic_DNA"/>
</dbReference>
<gene>
    <name evidence="1" type="ORF">CTDIVETGP_1773</name>
</gene>
<dbReference type="OrthoDB" id="1690807at2"/>